<dbReference type="PATRIC" id="fig|1291052.5.peg.125"/>
<gene>
    <name evidence="2" type="ORF">FC18_GL000124</name>
</gene>
<dbReference type="STRING" id="1291052.FC18_GL000124"/>
<organism evidence="2 3">
    <name type="scientific">Lacticaseibacillus sharpeae JCM 1186 = DSM 20505</name>
    <dbReference type="NCBI Taxonomy" id="1291052"/>
    <lineage>
        <taxon>Bacteria</taxon>
        <taxon>Bacillati</taxon>
        <taxon>Bacillota</taxon>
        <taxon>Bacilli</taxon>
        <taxon>Lactobacillales</taxon>
        <taxon>Lactobacillaceae</taxon>
        <taxon>Lacticaseibacillus</taxon>
    </lineage>
</organism>
<keyword evidence="3" id="KW-1185">Reference proteome</keyword>
<dbReference type="AlphaFoldDB" id="A0A0R1ZPJ0"/>
<evidence type="ECO:0000256" key="1">
    <source>
        <dbReference type="SAM" id="Phobius"/>
    </source>
</evidence>
<dbReference type="EMBL" id="AYYO01000006">
    <property type="protein sequence ID" value="KRM56290.1"/>
    <property type="molecule type" value="Genomic_DNA"/>
</dbReference>
<comment type="caution">
    <text evidence="2">The sequence shown here is derived from an EMBL/GenBank/DDBJ whole genome shotgun (WGS) entry which is preliminary data.</text>
</comment>
<dbReference type="Proteomes" id="UP000051679">
    <property type="component" value="Unassembled WGS sequence"/>
</dbReference>
<reference evidence="2 3" key="1">
    <citation type="journal article" date="2015" name="Genome Announc.">
        <title>Expanding the biotechnology potential of lactobacilli through comparative genomics of 213 strains and associated genera.</title>
        <authorList>
            <person name="Sun Z."/>
            <person name="Harris H.M."/>
            <person name="McCann A."/>
            <person name="Guo C."/>
            <person name="Argimon S."/>
            <person name="Zhang W."/>
            <person name="Yang X."/>
            <person name="Jeffery I.B."/>
            <person name="Cooney J.C."/>
            <person name="Kagawa T.F."/>
            <person name="Liu W."/>
            <person name="Song Y."/>
            <person name="Salvetti E."/>
            <person name="Wrobel A."/>
            <person name="Rasinkangas P."/>
            <person name="Parkhill J."/>
            <person name="Rea M.C."/>
            <person name="O'Sullivan O."/>
            <person name="Ritari J."/>
            <person name="Douillard F.P."/>
            <person name="Paul Ross R."/>
            <person name="Yang R."/>
            <person name="Briner A.E."/>
            <person name="Felis G.E."/>
            <person name="de Vos W.M."/>
            <person name="Barrangou R."/>
            <person name="Klaenhammer T.R."/>
            <person name="Caufield P.W."/>
            <person name="Cui Y."/>
            <person name="Zhang H."/>
            <person name="O'Toole P.W."/>
        </authorList>
    </citation>
    <scope>NUCLEOTIDE SEQUENCE [LARGE SCALE GENOMIC DNA]</scope>
    <source>
        <strain evidence="2 3">DSM 20505</strain>
    </source>
</reference>
<protein>
    <submittedName>
        <fullName evidence="2">Uncharacterized protein</fullName>
    </submittedName>
</protein>
<keyword evidence="1" id="KW-1133">Transmembrane helix</keyword>
<dbReference type="RefSeq" id="WP_054678937.1">
    <property type="nucleotide sequence ID" value="NZ_AYYO01000006.1"/>
</dbReference>
<evidence type="ECO:0000313" key="2">
    <source>
        <dbReference type="EMBL" id="KRM56290.1"/>
    </source>
</evidence>
<keyword evidence="1" id="KW-0472">Membrane</keyword>
<accession>A0A0R1ZPJ0</accession>
<name>A0A0R1ZPJ0_9LACO</name>
<sequence length="67" mass="7738">MKYIKTHPTKYTHALIIFDWLLTISILAAIVVDFFAVPILNFVIYTFGVVVLIVTTTLLILDWLTRK</sequence>
<feature type="transmembrane region" description="Helical" evidence="1">
    <location>
        <begin position="42"/>
        <end position="64"/>
    </location>
</feature>
<proteinExistence type="predicted"/>
<evidence type="ECO:0000313" key="3">
    <source>
        <dbReference type="Proteomes" id="UP000051679"/>
    </source>
</evidence>
<feature type="transmembrane region" description="Helical" evidence="1">
    <location>
        <begin position="12"/>
        <end position="36"/>
    </location>
</feature>
<keyword evidence="1" id="KW-0812">Transmembrane</keyword>